<dbReference type="OrthoDB" id="360689at2759"/>
<dbReference type="PANTHER" id="PTHR11560">
    <property type="entry name" value="39S RIBOSOMAL PROTEIN L10, MITOCHONDRIAL"/>
    <property type="match status" value="1"/>
</dbReference>
<comment type="similarity">
    <text evidence="1">Belongs to the universal ribosomal protein uL10 family.</text>
</comment>
<organism evidence="3 4">
    <name type="scientific">Trichodelitschia bisporula</name>
    <dbReference type="NCBI Taxonomy" id="703511"/>
    <lineage>
        <taxon>Eukaryota</taxon>
        <taxon>Fungi</taxon>
        <taxon>Dikarya</taxon>
        <taxon>Ascomycota</taxon>
        <taxon>Pezizomycotina</taxon>
        <taxon>Dothideomycetes</taxon>
        <taxon>Dothideomycetes incertae sedis</taxon>
        <taxon>Phaeotrichales</taxon>
        <taxon>Phaeotrichaceae</taxon>
        <taxon>Trichodelitschia</taxon>
    </lineage>
</organism>
<name>A0A6G1HZL5_9PEZI</name>
<dbReference type="Proteomes" id="UP000799640">
    <property type="component" value="Unassembled WGS sequence"/>
</dbReference>
<accession>A0A6G1HZL5</accession>
<evidence type="ECO:0000313" key="4">
    <source>
        <dbReference type="Proteomes" id="UP000799640"/>
    </source>
</evidence>
<sequence length="307" mass="33554">MPPRIRLRASQLLARPTFPLQCRYASTAAATTPTSTPPPPQRYPTTQPPSYKPPQFRKSQLHRTYTSLLRSTPLLLLFQHNNLKSNEWTSLRRELANAMRAADASNATHLADSIKLQVIRGSMFAMALRVVEFWHPETTGPSRLTHGLSEAAYKAAKNAQIKTELEPLLAGPLVVLTLPAMSPEHLAVALSILAPSPAFPAPRRRVNPGYHEPAVLSAVQKLMLLGARAEGRVFDTEGARWIGGIEGGIDGLRAQVVGILQSFAGGLAGTLETASKSLYFTLEGRRQVLEDESKPEGKEEAKEEAKE</sequence>
<dbReference type="Gene3D" id="3.30.70.1730">
    <property type="match status" value="1"/>
</dbReference>
<gene>
    <name evidence="3" type="ORF">EJ06DRAFT_529577</name>
</gene>
<dbReference type="AlphaFoldDB" id="A0A6G1HZL5"/>
<feature type="region of interest" description="Disordered" evidence="2">
    <location>
        <begin position="28"/>
        <end position="56"/>
    </location>
</feature>
<feature type="compositionally biased region" description="Pro residues" evidence="2">
    <location>
        <begin position="35"/>
        <end position="52"/>
    </location>
</feature>
<evidence type="ECO:0000313" key="3">
    <source>
        <dbReference type="EMBL" id="KAF2401452.1"/>
    </source>
</evidence>
<keyword evidence="4" id="KW-1185">Reference proteome</keyword>
<evidence type="ECO:0000256" key="2">
    <source>
        <dbReference type="SAM" id="MobiDB-lite"/>
    </source>
</evidence>
<evidence type="ECO:0008006" key="5">
    <source>
        <dbReference type="Google" id="ProtNLM"/>
    </source>
</evidence>
<dbReference type="InterPro" id="IPR047865">
    <property type="entry name" value="Ribosomal_uL10_bac_type"/>
</dbReference>
<dbReference type="InterPro" id="IPR043141">
    <property type="entry name" value="Ribosomal_uL10-like_sf"/>
</dbReference>
<protein>
    <recommendedName>
        <fullName evidence="5">Ribosomal protein YmL11, mitochondrial</fullName>
    </recommendedName>
</protein>
<dbReference type="EMBL" id="ML996693">
    <property type="protein sequence ID" value="KAF2401452.1"/>
    <property type="molecule type" value="Genomic_DNA"/>
</dbReference>
<proteinExistence type="inferred from homology"/>
<reference evidence="3" key="1">
    <citation type="journal article" date="2020" name="Stud. Mycol.">
        <title>101 Dothideomycetes genomes: a test case for predicting lifestyles and emergence of pathogens.</title>
        <authorList>
            <person name="Haridas S."/>
            <person name="Albert R."/>
            <person name="Binder M."/>
            <person name="Bloem J."/>
            <person name="Labutti K."/>
            <person name="Salamov A."/>
            <person name="Andreopoulos B."/>
            <person name="Baker S."/>
            <person name="Barry K."/>
            <person name="Bills G."/>
            <person name="Bluhm B."/>
            <person name="Cannon C."/>
            <person name="Castanera R."/>
            <person name="Culley D."/>
            <person name="Daum C."/>
            <person name="Ezra D."/>
            <person name="Gonzalez J."/>
            <person name="Henrissat B."/>
            <person name="Kuo A."/>
            <person name="Liang C."/>
            <person name="Lipzen A."/>
            <person name="Lutzoni F."/>
            <person name="Magnuson J."/>
            <person name="Mondo S."/>
            <person name="Nolan M."/>
            <person name="Ohm R."/>
            <person name="Pangilinan J."/>
            <person name="Park H.-J."/>
            <person name="Ramirez L."/>
            <person name="Alfaro M."/>
            <person name="Sun H."/>
            <person name="Tritt A."/>
            <person name="Yoshinaga Y."/>
            <person name="Zwiers L.-H."/>
            <person name="Turgeon B."/>
            <person name="Goodwin S."/>
            <person name="Spatafora J."/>
            <person name="Crous P."/>
            <person name="Grigoriev I."/>
        </authorList>
    </citation>
    <scope>NUCLEOTIDE SEQUENCE</scope>
    <source>
        <strain evidence="3">CBS 262.69</strain>
    </source>
</reference>
<dbReference type="SUPFAM" id="SSF160369">
    <property type="entry name" value="Ribosomal protein L10-like"/>
    <property type="match status" value="1"/>
</dbReference>
<evidence type="ECO:0000256" key="1">
    <source>
        <dbReference type="ARBA" id="ARBA00008889"/>
    </source>
</evidence>